<dbReference type="Proteomes" id="UP001437256">
    <property type="component" value="Unassembled WGS sequence"/>
</dbReference>
<reference evidence="1 2" key="1">
    <citation type="submission" date="2024-05" db="EMBL/GenBank/DDBJ databases">
        <title>A draft genome resource for the thread blight pathogen Marasmius tenuissimus strain MS-2.</title>
        <authorList>
            <person name="Yulfo-Soto G.E."/>
            <person name="Baruah I.K."/>
            <person name="Amoako-Attah I."/>
            <person name="Bukari Y."/>
            <person name="Meinhardt L.W."/>
            <person name="Bailey B.A."/>
            <person name="Cohen S.P."/>
        </authorList>
    </citation>
    <scope>NUCLEOTIDE SEQUENCE [LARGE SCALE GENOMIC DNA]</scope>
    <source>
        <strain evidence="1 2">MS-2</strain>
    </source>
</reference>
<sequence>MSTLDSEPNLEELQLCPDSTELYTHPVLGGYNVAINSRLKLFICLTCKNAQTTTSIMNHFDSNNHGGVLLKSRDRAVFKKLGQTVGILSAYPSLQSKDSVPQFEGLEAPKASKGCIYCSMTCGHRRMGIHMRDKHPEQKQTNSIDCFSQVLNTGGLRYLIRVVPKASADVDTGLPSTGQPSLDAFLEEFLSNRSQSAIPKRDIPNSRLISPFLKQFNWHLHIQPYNAQALVELVTYPSTNDDLRWVKDLVYKYFNTAIKLLDTTVTHELVLMKLNSDDPTKDGINNTPLHEFHQGEVVSNKYIDVVVRLIVALLRPGGDYRFPSFPELNTALTNLNQKKRVLDLHHVFLLLWAREWACFDDLAKIADPTICFLVLAHLKPDSTFLGPKVVTRYVAQLCWSIHMVILMEIHWGVIKKRYQNQMQAMDALQPMVVDKQGHSAP</sequence>
<accession>A0ABR2ZI54</accession>
<keyword evidence="2" id="KW-1185">Reference proteome</keyword>
<evidence type="ECO:0008006" key="3">
    <source>
        <dbReference type="Google" id="ProtNLM"/>
    </source>
</evidence>
<dbReference type="EMBL" id="JBBXMP010000153">
    <property type="protein sequence ID" value="KAL0060988.1"/>
    <property type="molecule type" value="Genomic_DNA"/>
</dbReference>
<gene>
    <name evidence="1" type="ORF">AAF712_012219</name>
</gene>
<evidence type="ECO:0000313" key="2">
    <source>
        <dbReference type="Proteomes" id="UP001437256"/>
    </source>
</evidence>
<comment type="caution">
    <text evidence="1">The sequence shown here is derived from an EMBL/GenBank/DDBJ whole genome shotgun (WGS) entry which is preliminary data.</text>
</comment>
<evidence type="ECO:0000313" key="1">
    <source>
        <dbReference type="EMBL" id="KAL0060988.1"/>
    </source>
</evidence>
<name>A0ABR2ZI54_9AGAR</name>
<proteinExistence type="predicted"/>
<protein>
    <recommendedName>
        <fullName evidence="3">C2H2-type domain-containing protein</fullName>
    </recommendedName>
</protein>
<organism evidence="1 2">
    <name type="scientific">Marasmius tenuissimus</name>
    <dbReference type="NCBI Taxonomy" id="585030"/>
    <lineage>
        <taxon>Eukaryota</taxon>
        <taxon>Fungi</taxon>
        <taxon>Dikarya</taxon>
        <taxon>Basidiomycota</taxon>
        <taxon>Agaricomycotina</taxon>
        <taxon>Agaricomycetes</taxon>
        <taxon>Agaricomycetidae</taxon>
        <taxon>Agaricales</taxon>
        <taxon>Marasmiineae</taxon>
        <taxon>Marasmiaceae</taxon>
        <taxon>Marasmius</taxon>
    </lineage>
</organism>